<feature type="domain" description="GGDEF" evidence="3">
    <location>
        <begin position="256"/>
        <end position="389"/>
    </location>
</feature>
<dbReference type="Pfam" id="PF00563">
    <property type="entry name" value="EAL"/>
    <property type="match status" value="1"/>
</dbReference>
<dbReference type="Proteomes" id="UP000737171">
    <property type="component" value="Unassembled WGS sequence"/>
</dbReference>
<dbReference type="CDD" id="cd01949">
    <property type="entry name" value="GGDEF"/>
    <property type="match status" value="1"/>
</dbReference>
<proteinExistence type="predicted"/>
<keyword evidence="1" id="KW-0472">Membrane</keyword>
<dbReference type="InterPro" id="IPR000160">
    <property type="entry name" value="GGDEF_dom"/>
</dbReference>
<feature type="domain" description="EAL" evidence="2">
    <location>
        <begin position="398"/>
        <end position="648"/>
    </location>
</feature>
<gene>
    <name evidence="4" type="ORF">HLB44_04220</name>
</gene>
<dbReference type="InterPro" id="IPR029787">
    <property type="entry name" value="Nucleotide_cyclase"/>
</dbReference>
<dbReference type="PANTHER" id="PTHR44757:SF2">
    <property type="entry name" value="BIOFILM ARCHITECTURE MAINTENANCE PROTEIN MBAA"/>
    <property type="match status" value="1"/>
</dbReference>
<dbReference type="CDD" id="cd01948">
    <property type="entry name" value="EAL"/>
    <property type="match status" value="1"/>
</dbReference>
<accession>A0ABX2EC49</accession>
<dbReference type="Pfam" id="PF00990">
    <property type="entry name" value="GGDEF"/>
    <property type="match status" value="1"/>
</dbReference>
<dbReference type="EMBL" id="JABRWJ010000001">
    <property type="protein sequence ID" value="NRF66181.1"/>
    <property type="molecule type" value="Genomic_DNA"/>
</dbReference>
<dbReference type="InterPro" id="IPR043128">
    <property type="entry name" value="Rev_trsase/Diguanyl_cyclase"/>
</dbReference>
<name>A0ABX2EC49_9BURK</name>
<evidence type="ECO:0000313" key="4">
    <source>
        <dbReference type="EMBL" id="NRF66181.1"/>
    </source>
</evidence>
<evidence type="ECO:0000259" key="2">
    <source>
        <dbReference type="PROSITE" id="PS50883"/>
    </source>
</evidence>
<evidence type="ECO:0000313" key="5">
    <source>
        <dbReference type="Proteomes" id="UP000737171"/>
    </source>
</evidence>
<comment type="caution">
    <text evidence="4">The sequence shown here is derived from an EMBL/GenBank/DDBJ whole genome shotgun (WGS) entry which is preliminary data.</text>
</comment>
<dbReference type="PANTHER" id="PTHR44757">
    <property type="entry name" value="DIGUANYLATE CYCLASE DGCP"/>
    <property type="match status" value="1"/>
</dbReference>
<evidence type="ECO:0000259" key="3">
    <source>
        <dbReference type="PROSITE" id="PS50887"/>
    </source>
</evidence>
<evidence type="ECO:0000256" key="1">
    <source>
        <dbReference type="SAM" id="Phobius"/>
    </source>
</evidence>
<feature type="transmembrane region" description="Helical" evidence="1">
    <location>
        <begin position="185"/>
        <end position="209"/>
    </location>
</feature>
<dbReference type="InterPro" id="IPR001633">
    <property type="entry name" value="EAL_dom"/>
</dbReference>
<dbReference type="InterPro" id="IPR035919">
    <property type="entry name" value="EAL_sf"/>
</dbReference>
<dbReference type="RefSeq" id="WP_173120873.1">
    <property type="nucleotide sequence ID" value="NZ_JABRWJ010000001.1"/>
</dbReference>
<keyword evidence="5" id="KW-1185">Reference proteome</keyword>
<keyword evidence="1" id="KW-0812">Transmembrane</keyword>
<dbReference type="SMART" id="SM00267">
    <property type="entry name" value="GGDEF"/>
    <property type="match status" value="1"/>
</dbReference>
<dbReference type="SUPFAM" id="SSF55073">
    <property type="entry name" value="Nucleotide cyclase"/>
    <property type="match status" value="1"/>
</dbReference>
<sequence>MLSVPSPSRRVWPRALLLLAAVAAAVLLLMTLLRGASSQLLQRDAEHVALAWAQFAGTSIEDLEAVFRGEPISPAARRDLLRHRKVQEVFRFKLFDREGRIVLVSDDLDRPAPVVTDNTIGHGNAKVRDLVLDGKPVIELKRGLDASRPAVYSEAYVPMFRDGRLIGVVEVYVDQADRARRIQAAFGMVAAGVFALLGALTTLFCAWWFRRLKAERAAEERARYLAQHDVLSGLLNRSSFNEALDEAAWRHAGGGPGFAVLCVDLDHFKEVNDTQGHAAGDDMLRQVGDRLRALVRQGDRVARLASDEFALLLSGATAPDTVTLLAERVIAALAEPFQLERHSVASGCSIGAAVFGVDAATPDEVLHKADLALQRAKQAGRGAFHFYDATLDRRLDDRRQLIRDLRAAIGTPQLALHYQALYAADGRTLNGYEALLRWRHPTRGPIAPVDFIPLAEDSGLIAPLGRWVLDTACAAAAGWPAPLTVAVNLSAAQFSEGDLVEVVQQALAASGLAATRLEVEITESLLLGHTDEVTGTLRALDALGVKIAMDDFGTGYSSLSYLWRFPFHKVKIDRAFTLHLADDAKVRLIVKSIVSLARSLGLRVNAEGVETEAQMRLLQEHGCDELQGFLLARPVPLESLAHPVAADANAS</sequence>
<dbReference type="Gene3D" id="3.20.20.450">
    <property type="entry name" value="EAL domain"/>
    <property type="match status" value="1"/>
</dbReference>
<dbReference type="PROSITE" id="PS50887">
    <property type="entry name" value="GGDEF"/>
    <property type="match status" value="1"/>
</dbReference>
<dbReference type="PROSITE" id="PS50883">
    <property type="entry name" value="EAL"/>
    <property type="match status" value="1"/>
</dbReference>
<protein>
    <submittedName>
        <fullName evidence="4">Bifunctional diguanylate cyclase/phosphodiesterase</fullName>
    </submittedName>
</protein>
<dbReference type="SUPFAM" id="SSF141868">
    <property type="entry name" value="EAL domain-like"/>
    <property type="match status" value="1"/>
</dbReference>
<organism evidence="4 5">
    <name type="scientific">Pseudaquabacterium terrae</name>
    <dbReference type="NCBI Taxonomy" id="2732868"/>
    <lineage>
        <taxon>Bacteria</taxon>
        <taxon>Pseudomonadati</taxon>
        <taxon>Pseudomonadota</taxon>
        <taxon>Betaproteobacteria</taxon>
        <taxon>Burkholderiales</taxon>
        <taxon>Sphaerotilaceae</taxon>
        <taxon>Pseudaquabacterium</taxon>
    </lineage>
</organism>
<reference evidence="4 5" key="1">
    <citation type="submission" date="2020-05" db="EMBL/GenBank/DDBJ databases">
        <title>Aquincola sp. isolate from soil.</title>
        <authorList>
            <person name="Han J."/>
            <person name="Kim D.-U."/>
        </authorList>
    </citation>
    <scope>NUCLEOTIDE SEQUENCE [LARGE SCALE GENOMIC DNA]</scope>
    <source>
        <strain evidence="4 5">S2</strain>
    </source>
</reference>
<dbReference type="SMART" id="SM00052">
    <property type="entry name" value="EAL"/>
    <property type="match status" value="1"/>
</dbReference>
<keyword evidence="1" id="KW-1133">Transmembrane helix</keyword>
<dbReference type="Gene3D" id="3.30.70.270">
    <property type="match status" value="1"/>
</dbReference>
<dbReference type="NCBIfam" id="TIGR00254">
    <property type="entry name" value="GGDEF"/>
    <property type="match status" value="1"/>
</dbReference>
<dbReference type="InterPro" id="IPR052155">
    <property type="entry name" value="Biofilm_reg_signaling"/>
</dbReference>